<keyword evidence="1 5" id="KW-0963">Cytoplasm</keyword>
<dbReference type="Pfam" id="PF12867">
    <property type="entry name" value="DinB_2"/>
    <property type="match status" value="1"/>
</dbReference>
<comment type="similarity">
    <text evidence="5">Belongs to the metal hydrolase YfiT family.</text>
</comment>
<comment type="cofactor">
    <cofactor evidence="5">
        <name>Zn(2+)</name>
        <dbReference type="ChEBI" id="CHEBI:29105"/>
    </cofactor>
    <text evidence="5">Binds 1 zinc ion per subunit.</text>
</comment>
<feature type="domain" description="DinB-like" evidence="6">
    <location>
        <begin position="28"/>
        <end position="164"/>
    </location>
</feature>
<gene>
    <name evidence="7" type="ORF">EM808_23465</name>
</gene>
<keyword evidence="4 5" id="KW-0862">Zinc</keyword>
<dbReference type="AlphaFoldDB" id="A0A3S2W1I1"/>
<evidence type="ECO:0000313" key="7">
    <source>
        <dbReference type="EMBL" id="RVT58008.1"/>
    </source>
</evidence>
<keyword evidence="2 5" id="KW-0479">Metal-binding</keyword>
<dbReference type="EMBL" id="RZTZ01000014">
    <property type="protein sequence ID" value="RVT58008.1"/>
    <property type="molecule type" value="Genomic_DNA"/>
</dbReference>
<dbReference type="NCBIfam" id="NF009807">
    <property type="entry name" value="PRK13291.1"/>
    <property type="match status" value="1"/>
</dbReference>
<dbReference type="InterPro" id="IPR034660">
    <property type="entry name" value="DinB/YfiT-like"/>
</dbReference>
<sequence length="174" mass="19973">MKDLRYPIGEFEWEGELTEDVLASWLHELEQLPANLREAVTGLSEEQLDTPYRDGGWTIRQVVHHVADSHINAYTRFKLALTEETPVIKPYAEDKWASLPDSQMAVEVSLQLLDSLHARLVSLLRSLSQEQLNKTFVHPESGSIELKRNIGIYAWHGKHHLAHITSLCNRKGWK</sequence>
<dbReference type="EC" id="3.-.-.-" evidence="5"/>
<comment type="subcellular location">
    <subcellularLocation>
        <location evidence="5">Cytoplasm</location>
    </subcellularLocation>
</comment>
<protein>
    <recommendedName>
        <fullName evidence="5">Putative metal-dependent hydrolase EM808_23465</fullName>
        <ecNumber evidence="5">3.-.-.-</ecNumber>
    </recommendedName>
</protein>
<feature type="binding site" evidence="5">
    <location>
        <position position="160"/>
    </location>
    <ligand>
        <name>Zn(2+)</name>
        <dbReference type="ChEBI" id="CHEBI:29105"/>
    </ligand>
</feature>
<accession>A0A3S2W1I1</accession>
<dbReference type="InterPro" id="IPR024775">
    <property type="entry name" value="DinB-like"/>
</dbReference>
<keyword evidence="8" id="KW-1185">Reference proteome</keyword>
<evidence type="ECO:0000256" key="1">
    <source>
        <dbReference type="ARBA" id="ARBA00022490"/>
    </source>
</evidence>
<evidence type="ECO:0000256" key="3">
    <source>
        <dbReference type="ARBA" id="ARBA00022801"/>
    </source>
</evidence>
<evidence type="ECO:0000256" key="2">
    <source>
        <dbReference type="ARBA" id="ARBA00022723"/>
    </source>
</evidence>
<dbReference type="HAMAP" id="MF_01256">
    <property type="entry name" value="YfiT_hydrol"/>
    <property type="match status" value="1"/>
</dbReference>
<proteinExistence type="inferred from homology"/>
<comment type="function">
    <text evidence="5">Possible metal-dependent hydrolase.</text>
</comment>
<dbReference type="Proteomes" id="UP000288024">
    <property type="component" value="Unassembled WGS sequence"/>
</dbReference>
<dbReference type="GO" id="GO:0005737">
    <property type="term" value="C:cytoplasm"/>
    <property type="evidence" value="ECO:0007669"/>
    <property type="project" value="UniProtKB-SubCell"/>
</dbReference>
<dbReference type="RefSeq" id="WP_127741378.1">
    <property type="nucleotide sequence ID" value="NZ_CP196002.1"/>
</dbReference>
<dbReference type="GO" id="GO:0016787">
    <property type="term" value="F:hydrolase activity"/>
    <property type="evidence" value="ECO:0007669"/>
    <property type="project" value="UniProtKB-UniRule"/>
</dbReference>
<keyword evidence="3 5" id="KW-0378">Hydrolase</keyword>
<dbReference type="InterPro" id="IPR023774">
    <property type="entry name" value="Put_metal_dep_hydrolase_YfiT"/>
</dbReference>
<reference evidence="7 8" key="1">
    <citation type="submission" date="2019-01" db="EMBL/GenBank/DDBJ databases">
        <title>Bacillus sp. M5HDSG1-1, whole genome shotgun sequence.</title>
        <authorList>
            <person name="Tuo L."/>
        </authorList>
    </citation>
    <scope>NUCLEOTIDE SEQUENCE [LARGE SCALE GENOMIC DNA]</scope>
    <source>
        <strain evidence="7 8">M5HDSG1-1</strain>
    </source>
</reference>
<dbReference type="Gene3D" id="1.20.120.450">
    <property type="entry name" value="dinb family like domain"/>
    <property type="match status" value="1"/>
</dbReference>
<comment type="caution">
    <text evidence="7">The sequence shown here is derived from an EMBL/GenBank/DDBJ whole genome shotgun (WGS) entry which is preliminary data.</text>
</comment>
<evidence type="ECO:0000256" key="5">
    <source>
        <dbReference type="HAMAP-Rule" id="MF_01256"/>
    </source>
</evidence>
<comment type="subunit">
    <text evidence="5">Homodimer.</text>
</comment>
<dbReference type="GeneID" id="87617870"/>
<name>A0A3S2W1I1_9BACI</name>
<feature type="binding site" evidence="5">
    <location>
        <position position="65"/>
    </location>
    <ligand>
        <name>Zn(2+)</name>
        <dbReference type="ChEBI" id="CHEBI:29105"/>
    </ligand>
</feature>
<dbReference type="SUPFAM" id="SSF109854">
    <property type="entry name" value="DinB/YfiT-like putative metalloenzymes"/>
    <property type="match status" value="1"/>
</dbReference>
<evidence type="ECO:0000256" key="4">
    <source>
        <dbReference type="ARBA" id="ARBA00022833"/>
    </source>
</evidence>
<dbReference type="GO" id="GO:0008270">
    <property type="term" value="F:zinc ion binding"/>
    <property type="evidence" value="ECO:0007669"/>
    <property type="project" value="UniProtKB-UniRule"/>
</dbReference>
<evidence type="ECO:0000259" key="6">
    <source>
        <dbReference type="Pfam" id="PF12867"/>
    </source>
</evidence>
<feature type="binding site" evidence="5">
    <location>
        <position position="156"/>
    </location>
    <ligand>
        <name>Zn(2+)</name>
        <dbReference type="ChEBI" id="CHEBI:29105"/>
    </ligand>
</feature>
<organism evidence="7 8">
    <name type="scientific">Niallia taxi</name>
    <dbReference type="NCBI Taxonomy" id="2499688"/>
    <lineage>
        <taxon>Bacteria</taxon>
        <taxon>Bacillati</taxon>
        <taxon>Bacillota</taxon>
        <taxon>Bacilli</taxon>
        <taxon>Bacillales</taxon>
        <taxon>Bacillaceae</taxon>
        <taxon>Niallia</taxon>
    </lineage>
</organism>
<evidence type="ECO:0000313" key="8">
    <source>
        <dbReference type="Proteomes" id="UP000288024"/>
    </source>
</evidence>